<keyword evidence="3" id="KW-1185">Reference proteome</keyword>
<protein>
    <submittedName>
        <fullName evidence="2">Uncharacterized protein</fullName>
    </submittedName>
</protein>
<evidence type="ECO:0000313" key="3">
    <source>
        <dbReference type="Proteomes" id="UP000469558"/>
    </source>
</evidence>
<feature type="region of interest" description="Disordered" evidence="1">
    <location>
        <begin position="1"/>
        <end position="21"/>
    </location>
</feature>
<dbReference type="OrthoDB" id="4364733at2759"/>
<proteinExistence type="predicted"/>
<evidence type="ECO:0000256" key="1">
    <source>
        <dbReference type="SAM" id="MobiDB-lite"/>
    </source>
</evidence>
<reference evidence="2 3" key="1">
    <citation type="submission" date="2018-05" db="EMBL/GenBank/DDBJ databases">
        <title>Genome sequencing and assembly of the regulated plant pathogen Lachnellula willkommii and related sister species for the development of diagnostic species identification markers.</title>
        <authorList>
            <person name="Giroux E."/>
            <person name="Bilodeau G."/>
        </authorList>
    </citation>
    <scope>NUCLEOTIDE SEQUENCE [LARGE SCALE GENOMIC DNA]</scope>
    <source>
        <strain evidence="2 3">CBS 268.59</strain>
    </source>
</reference>
<dbReference type="EMBL" id="QGMK01001078">
    <property type="protein sequence ID" value="TVY73443.1"/>
    <property type="molecule type" value="Genomic_DNA"/>
</dbReference>
<evidence type="ECO:0000313" key="2">
    <source>
        <dbReference type="EMBL" id="TVY73443.1"/>
    </source>
</evidence>
<comment type="caution">
    <text evidence="2">The sequence shown here is derived from an EMBL/GenBank/DDBJ whole genome shotgun (WGS) entry which is preliminary data.</text>
</comment>
<accession>A0A8T9C5J1</accession>
<gene>
    <name evidence="2" type="ORF">LSUE1_G005989</name>
</gene>
<sequence>MPSNPSKRSYTSFAEANGGGSSLSIASLSSKKARADPSKALWDQICKLPPQTAQRVLYEMCIQNPTASAIVHSAHTSRLAEEANKPPVNFDFYSKECWHTLNTKYKRLCSSKQFDVMGDIYSQLSESREAIMEQAGPDAKWQTRRNALVLISQAITSVSGREVLRKICKSIVLCNEQQIRHGILKDGYIMMQFTDSMLELATGMTEYERTTYKEEGLYEKLMDLQGDCDDWETDLEGLREIYDLFDGAEEGDEEEDSSSDSSLSVVEISSIRALDPDPPQRNRVFSVIELS</sequence>
<name>A0A8T9C5J1_9HELO</name>
<feature type="compositionally biased region" description="Polar residues" evidence="1">
    <location>
        <begin position="1"/>
        <end position="14"/>
    </location>
</feature>
<dbReference type="Proteomes" id="UP000469558">
    <property type="component" value="Unassembled WGS sequence"/>
</dbReference>
<dbReference type="AlphaFoldDB" id="A0A8T9C5J1"/>
<organism evidence="2 3">
    <name type="scientific">Lachnellula suecica</name>
    <dbReference type="NCBI Taxonomy" id="602035"/>
    <lineage>
        <taxon>Eukaryota</taxon>
        <taxon>Fungi</taxon>
        <taxon>Dikarya</taxon>
        <taxon>Ascomycota</taxon>
        <taxon>Pezizomycotina</taxon>
        <taxon>Leotiomycetes</taxon>
        <taxon>Helotiales</taxon>
        <taxon>Lachnaceae</taxon>
        <taxon>Lachnellula</taxon>
    </lineage>
</organism>